<evidence type="ECO:0000313" key="2">
    <source>
        <dbReference type="Proteomes" id="UP001154282"/>
    </source>
</evidence>
<protein>
    <submittedName>
        <fullName evidence="1">Uncharacterized protein</fullName>
    </submittedName>
</protein>
<dbReference type="Proteomes" id="UP001154282">
    <property type="component" value="Unassembled WGS sequence"/>
</dbReference>
<accession>A0AAV0KWN8</accession>
<reference evidence="1" key="1">
    <citation type="submission" date="2022-08" db="EMBL/GenBank/DDBJ databases">
        <authorList>
            <person name="Gutierrez-Valencia J."/>
        </authorList>
    </citation>
    <scope>NUCLEOTIDE SEQUENCE</scope>
</reference>
<gene>
    <name evidence="1" type="ORF">LITE_LOCUS20390</name>
</gene>
<sequence length="10" mass="1285">MDHRRCLPRT</sequence>
<evidence type="ECO:0000313" key="1">
    <source>
        <dbReference type="EMBL" id="CAI0425429.1"/>
    </source>
</evidence>
<name>A0AAV0KWN8_9ROSI</name>
<proteinExistence type="predicted"/>
<keyword evidence="2" id="KW-1185">Reference proteome</keyword>
<dbReference type="EMBL" id="CAMGYJ010000005">
    <property type="protein sequence ID" value="CAI0425429.1"/>
    <property type="molecule type" value="Genomic_DNA"/>
</dbReference>
<organism evidence="1 2">
    <name type="scientific">Linum tenue</name>
    <dbReference type="NCBI Taxonomy" id="586396"/>
    <lineage>
        <taxon>Eukaryota</taxon>
        <taxon>Viridiplantae</taxon>
        <taxon>Streptophyta</taxon>
        <taxon>Embryophyta</taxon>
        <taxon>Tracheophyta</taxon>
        <taxon>Spermatophyta</taxon>
        <taxon>Magnoliopsida</taxon>
        <taxon>eudicotyledons</taxon>
        <taxon>Gunneridae</taxon>
        <taxon>Pentapetalae</taxon>
        <taxon>rosids</taxon>
        <taxon>fabids</taxon>
        <taxon>Malpighiales</taxon>
        <taxon>Linaceae</taxon>
        <taxon>Linum</taxon>
    </lineage>
</organism>
<comment type="caution">
    <text evidence="1">The sequence shown here is derived from an EMBL/GenBank/DDBJ whole genome shotgun (WGS) entry which is preliminary data.</text>
</comment>